<organism evidence="5 6">
    <name type="scientific">Gonium pectorale</name>
    <name type="common">Green alga</name>
    <dbReference type="NCBI Taxonomy" id="33097"/>
    <lineage>
        <taxon>Eukaryota</taxon>
        <taxon>Viridiplantae</taxon>
        <taxon>Chlorophyta</taxon>
        <taxon>core chlorophytes</taxon>
        <taxon>Chlorophyceae</taxon>
        <taxon>CS clade</taxon>
        <taxon>Chlamydomonadales</taxon>
        <taxon>Volvocaceae</taxon>
        <taxon>Gonium</taxon>
    </lineage>
</organism>
<accession>A0A150GT86</accession>
<evidence type="ECO:0000256" key="1">
    <source>
        <dbReference type="ARBA" id="ARBA00022729"/>
    </source>
</evidence>
<evidence type="ECO:0000313" key="5">
    <source>
        <dbReference type="EMBL" id="KXZ52550.1"/>
    </source>
</evidence>
<feature type="chain" id="PRO_5007562203" description="Galactose oxidase-like Early set domain-containing protein" evidence="2">
    <location>
        <begin position="19"/>
        <end position="554"/>
    </location>
</feature>
<dbReference type="SUPFAM" id="SSF81296">
    <property type="entry name" value="E set domains"/>
    <property type="match status" value="1"/>
</dbReference>
<keyword evidence="1 2" id="KW-0732">Signal</keyword>
<evidence type="ECO:0000256" key="2">
    <source>
        <dbReference type="SAM" id="SignalP"/>
    </source>
</evidence>
<dbReference type="Gene3D" id="2.130.10.80">
    <property type="entry name" value="Galactose oxidase/kelch, beta-propeller"/>
    <property type="match status" value="1"/>
</dbReference>
<dbReference type="AlphaFoldDB" id="A0A150GT86"/>
<feature type="domain" description="Galactose oxidase-like Early set" evidence="4">
    <location>
        <begin position="444"/>
        <end position="549"/>
    </location>
</feature>
<dbReference type="OrthoDB" id="2019572at2759"/>
<dbReference type="Gene3D" id="2.60.40.10">
    <property type="entry name" value="Immunoglobulins"/>
    <property type="match status" value="1"/>
</dbReference>
<reference evidence="6" key="1">
    <citation type="journal article" date="2016" name="Nat. Commun.">
        <title>The Gonium pectorale genome demonstrates co-option of cell cycle regulation during the evolution of multicellularity.</title>
        <authorList>
            <person name="Hanschen E.R."/>
            <person name="Marriage T.N."/>
            <person name="Ferris P.J."/>
            <person name="Hamaji T."/>
            <person name="Toyoda A."/>
            <person name="Fujiyama A."/>
            <person name="Neme R."/>
            <person name="Noguchi H."/>
            <person name="Minakuchi Y."/>
            <person name="Suzuki M."/>
            <person name="Kawai-Toyooka H."/>
            <person name="Smith D.R."/>
            <person name="Sparks H."/>
            <person name="Anderson J."/>
            <person name="Bakaric R."/>
            <person name="Luria V."/>
            <person name="Karger A."/>
            <person name="Kirschner M.W."/>
            <person name="Durand P.M."/>
            <person name="Michod R.E."/>
            <person name="Nozaki H."/>
            <person name="Olson B.J."/>
        </authorList>
    </citation>
    <scope>NUCLEOTIDE SEQUENCE [LARGE SCALE GENOMIC DNA]</scope>
    <source>
        <strain evidence="6">NIES-2863</strain>
    </source>
</reference>
<gene>
    <name evidence="5" type="ORF">GPECTOR_9g594</name>
</gene>
<evidence type="ECO:0008006" key="7">
    <source>
        <dbReference type="Google" id="ProtNLM"/>
    </source>
</evidence>
<dbReference type="Proteomes" id="UP000075714">
    <property type="component" value="Unassembled WGS sequence"/>
</dbReference>
<protein>
    <recommendedName>
        <fullName evidence="7">Galactose oxidase-like Early set domain-containing protein</fullName>
    </recommendedName>
</protein>
<comment type="caution">
    <text evidence="5">The sequence shown here is derived from an EMBL/GenBank/DDBJ whole genome shotgun (WGS) entry which is preliminary data.</text>
</comment>
<dbReference type="Pfam" id="PF07250">
    <property type="entry name" value="Glyoxal_oxid_N"/>
    <property type="match status" value="1"/>
</dbReference>
<dbReference type="EMBL" id="LSYV01000010">
    <property type="protein sequence ID" value="KXZ52550.1"/>
    <property type="molecule type" value="Genomic_DNA"/>
</dbReference>
<sequence>MRLLSLICVVMALAFARSQEDPAVMGQFELVGRSNCVGVQLVAVPDGNEFFFMERPSSPHPDGHTANACLFDYTTGNSTNVACPLSLENCGHTFLENGTVAVLGGHKPQSKFVEGRRGIQVLNLETNKLESVGSLQYGHWLATVTRLPNGMVTVMSDSPSPVSPSRKDLIQNPFYELWDPANPKTTKLFQLNNNFLAKSKYFYYPRNFVLPTGDMFVWSNTYGEIINPLTGKSVLVLPDWKKIPAAKGMQTSYPFSATAAMLPLRASNNYSVVEIMIFGGQWSWGWINSTAVHLSMRLKINIRPNGTYEVGSWAAESMPSPRVSGSSVLLPNGDVLLINGAKRGQLGDAAQGGVAMLNEPNFTPVVYDPSAPEGSRYTTLGRSQIARLLHSTAGLTPNGTVIVAGGDRSDKFWCPETYSRSPTGFPEYRVEVFAPPPVFDVQHRPTIEESPLDFGPSEVITIAYTIPAPNATVTSVVLVAPSSDTHTNNMHQRVIELPILGTDTDGHLIPIEGVKTVTVRGPPNTNVAPAGPYMLFLLYGKTYGPAEWIYFRAY</sequence>
<dbReference type="SUPFAM" id="SSF50965">
    <property type="entry name" value="Galactose oxidase, central domain"/>
    <property type="match status" value="1"/>
</dbReference>
<dbReference type="CDD" id="cd02851">
    <property type="entry name" value="E_set_GO_C"/>
    <property type="match status" value="1"/>
</dbReference>
<evidence type="ECO:0000259" key="3">
    <source>
        <dbReference type="Pfam" id="PF07250"/>
    </source>
</evidence>
<dbReference type="Pfam" id="PF09118">
    <property type="entry name" value="GO-like_E_set"/>
    <property type="match status" value="1"/>
</dbReference>
<proteinExistence type="predicted"/>
<name>A0A150GT86_GONPE</name>
<evidence type="ECO:0000259" key="4">
    <source>
        <dbReference type="Pfam" id="PF09118"/>
    </source>
</evidence>
<dbReference type="InterPro" id="IPR037293">
    <property type="entry name" value="Gal_Oxidase_central_sf"/>
</dbReference>
<dbReference type="PANTHER" id="PTHR32208">
    <property type="entry name" value="SECRETED PROTEIN-RELATED"/>
    <property type="match status" value="1"/>
</dbReference>
<keyword evidence="6" id="KW-1185">Reference proteome</keyword>
<feature type="domain" description="Glyoxal oxidase N-terminal" evidence="3">
    <location>
        <begin position="68"/>
        <end position="436"/>
    </location>
</feature>
<dbReference type="InterPro" id="IPR013783">
    <property type="entry name" value="Ig-like_fold"/>
</dbReference>
<dbReference type="PANTHER" id="PTHR32208:SF21">
    <property type="entry name" value="LOW QUALITY PROTEIN: ALDEHYDE OXIDASE GLOX-LIKE"/>
    <property type="match status" value="1"/>
</dbReference>
<dbReference type="STRING" id="33097.A0A150GT86"/>
<dbReference type="InterPro" id="IPR014756">
    <property type="entry name" value="Ig_E-set"/>
</dbReference>
<feature type="signal peptide" evidence="2">
    <location>
        <begin position="1"/>
        <end position="18"/>
    </location>
</feature>
<evidence type="ECO:0000313" key="6">
    <source>
        <dbReference type="Proteomes" id="UP000075714"/>
    </source>
</evidence>
<dbReference type="InterPro" id="IPR015202">
    <property type="entry name" value="GO-like_E_set"/>
</dbReference>
<dbReference type="InterPro" id="IPR011043">
    <property type="entry name" value="Gal_Oxase/kelch_b-propeller"/>
</dbReference>
<dbReference type="InterPro" id="IPR009880">
    <property type="entry name" value="Glyoxal_oxidase_N"/>
</dbReference>